<feature type="region of interest" description="Disordered" evidence="1">
    <location>
        <begin position="89"/>
        <end position="123"/>
    </location>
</feature>
<keyword evidence="3" id="KW-1185">Reference proteome</keyword>
<reference evidence="2" key="1">
    <citation type="submission" date="2018-11" db="EMBL/GenBank/DDBJ databases">
        <authorList>
            <consortium name="Pathogen Informatics"/>
        </authorList>
    </citation>
    <scope>NUCLEOTIDE SEQUENCE</scope>
</reference>
<accession>A0A3S5A7I7</accession>
<protein>
    <submittedName>
        <fullName evidence="2">Uncharacterized protein</fullName>
    </submittedName>
</protein>
<dbReference type="Proteomes" id="UP000784294">
    <property type="component" value="Unassembled WGS sequence"/>
</dbReference>
<proteinExistence type="predicted"/>
<name>A0A3S5A7I7_9PLAT</name>
<organism evidence="2 3">
    <name type="scientific">Protopolystoma xenopodis</name>
    <dbReference type="NCBI Taxonomy" id="117903"/>
    <lineage>
        <taxon>Eukaryota</taxon>
        <taxon>Metazoa</taxon>
        <taxon>Spiralia</taxon>
        <taxon>Lophotrochozoa</taxon>
        <taxon>Platyhelminthes</taxon>
        <taxon>Monogenea</taxon>
        <taxon>Polyopisthocotylea</taxon>
        <taxon>Polystomatidea</taxon>
        <taxon>Polystomatidae</taxon>
        <taxon>Protopolystoma</taxon>
    </lineage>
</organism>
<sequence length="123" mass="13575">MLAGWLVGWLAGLKVRGHPRCHRDAIFVAAQSTWSRGLAFYAKRAHWPDSPGSPGSQFRGSSQSMSARLSKKRLSCCLCQTGRHNLCGQANGAARPEENEEGEARRQAKRTTWSGARLWKPLA</sequence>
<dbReference type="EMBL" id="CAAALY010054417">
    <property type="protein sequence ID" value="VEL22044.1"/>
    <property type="molecule type" value="Genomic_DNA"/>
</dbReference>
<gene>
    <name evidence="2" type="ORF">PXEA_LOCUS15484</name>
</gene>
<comment type="caution">
    <text evidence="2">The sequence shown here is derived from an EMBL/GenBank/DDBJ whole genome shotgun (WGS) entry which is preliminary data.</text>
</comment>
<evidence type="ECO:0000256" key="1">
    <source>
        <dbReference type="SAM" id="MobiDB-lite"/>
    </source>
</evidence>
<evidence type="ECO:0000313" key="2">
    <source>
        <dbReference type="EMBL" id="VEL22044.1"/>
    </source>
</evidence>
<evidence type="ECO:0000313" key="3">
    <source>
        <dbReference type="Proteomes" id="UP000784294"/>
    </source>
</evidence>
<dbReference type="AlphaFoldDB" id="A0A3S5A7I7"/>